<dbReference type="InterPro" id="IPR025048">
    <property type="entry name" value="DUF3987"/>
</dbReference>
<accession>A0A6J4QBK0</accession>
<name>A0A6J4QBK0_9BACT</name>
<protein>
    <submittedName>
        <fullName evidence="1">Uncharacterized protein</fullName>
    </submittedName>
</protein>
<feature type="non-terminal residue" evidence="1">
    <location>
        <position position="95"/>
    </location>
</feature>
<proteinExistence type="predicted"/>
<reference evidence="1" key="1">
    <citation type="submission" date="2020-02" db="EMBL/GenBank/DDBJ databases">
        <authorList>
            <person name="Meier V. D."/>
        </authorList>
    </citation>
    <scope>NUCLEOTIDE SEQUENCE</scope>
    <source>
        <strain evidence="1">AVDCRST_MAG64</strain>
    </source>
</reference>
<dbReference type="EMBL" id="CADCUQ010000918">
    <property type="protein sequence ID" value="CAA9438335.1"/>
    <property type="molecule type" value="Genomic_DNA"/>
</dbReference>
<dbReference type="Pfam" id="PF13148">
    <property type="entry name" value="DUF3987"/>
    <property type="match status" value="1"/>
</dbReference>
<organism evidence="1">
    <name type="scientific">uncultured Phycisphaerae bacterium</name>
    <dbReference type="NCBI Taxonomy" id="904963"/>
    <lineage>
        <taxon>Bacteria</taxon>
        <taxon>Pseudomonadati</taxon>
        <taxon>Planctomycetota</taxon>
        <taxon>Phycisphaerae</taxon>
        <taxon>environmental samples</taxon>
    </lineage>
</organism>
<gene>
    <name evidence="1" type="ORF">AVDCRST_MAG64-3987</name>
</gene>
<evidence type="ECO:0000313" key="1">
    <source>
        <dbReference type="EMBL" id="CAA9438335.1"/>
    </source>
</evidence>
<sequence>MAKAWRNVDRWPDGGARADAFALYDRPDRLTPAEAGAEHDEFDPGGDRIAFVRFDDEAQLRFDRWRAGLEAVVRSGDEHPAVESHLAKYRTLVPS</sequence>
<dbReference type="AlphaFoldDB" id="A0A6J4QBK0"/>